<feature type="compositionally biased region" description="Basic and acidic residues" evidence="2">
    <location>
        <begin position="354"/>
        <end position="366"/>
    </location>
</feature>
<name>A0A8S5RKI8_9VIRU</name>
<dbReference type="NCBIfam" id="TIGR02681">
    <property type="entry name" value="phage_pRha"/>
    <property type="match status" value="1"/>
</dbReference>
<dbReference type="EMBL" id="BK059113">
    <property type="protein sequence ID" value="DAE31904.1"/>
    <property type="molecule type" value="Genomic_DNA"/>
</dbReference>
<feature type="coiled-coil region" evidence="1">
    <location>
        <begin position="177"/>
        <end position="221"/>
    </location>
</feature>
<feature type="region of interest" description="Disordered" evidence="2">
    <location>
        <begin position="336"/>
        <end position="366"/>
    </location>
</feature>
<proteinExistence type="predicted"/>
<reference evidence="3" key="1">
    <citation type="journal article" date="2021" name="Proc. Natl. Acad. Sci. U.S.A.">
        <title>A Catalog of Tens of Thousands of Viruses from Human Metagenomes Reveals Hidden Associations with Chronic Diseases.</title>
        <authorList>
            <person name="Tisza M.J."/>
            <person name="Buck C.B."/>
        </authorList>
    </citation>
    <scope>NUCLEOTIDE SEQUENCE</scope>
    <source>
        <strain evidence="3">Ct6GG30</strain>
    </source>
</reference>
<sequence length="366" mass="41372">MLCIGEARKCKVWRWQCGDAKISDQQRQSGAVLSNSMEERRNAEICAAMAQQREDILLKGVNDLNDIILSTQNGEPVASSRQIAESFGKEHKDVLRAIENIKAQNCALTSMFFETTYTAGTGKAYPMYLMNRDGFTLLAMGFTGKAALEWKLKYIAAFNAMEKQLAQRPQLSNGNSLQALNLLVKSLNEQQDAMNRLQVNVDAQSAAIEKLEEQNELNRQAFTMNHGNWRENATAVVGSIVLKKTGGEMKGSSPIYEEVWNEIYDMMKSDFHKDMKKRKMNLKKEFPKRKFSNLEVIDRAGDRNQLISILQSVLCKLCIRYGVRLDIDKAKTLTDKPEDSQTSLFDRNCAPAGRLREEGQNHDVKA</sequence>
<evidence type="ECO:0000313" key="3">
    <source>
        <dbReference type="EMBL" id="DAE31904.1"/>
    </source>
</evidence>
<organism evidence="3">
    <name type="scientific">virus sp. ct6GG30</name>
    <dbReference type="NCBI Taxonomy" id="2825804"/>
    <lineage>
        <taxon>Viruses</taxon>
    </lineage>
</organism>
<protein>
    <submittedName>
        <fullName evidence="3">Regulatory protein</fullName>
    </submittedName>
</protein>
<evidence type="ECO:0000256" key="2">
    <source>
        <dbReference type="SAM" id="MobiDB-lite"/>
    </source>
</evidence>
<dbReference type="InterPro" id="IPR014054">
    <property type="entry name" value="Phage_regulatory_Rha"/>
</dbReference>
<dbReference type="Pfam" id="PF09669">
    <property type="entry name" value="Phage_pRha"/>
    <property type="match status" value="1"/>
</dbReference>
<evidence type="ECO:0000256" key="1">
    <source>
        <dbReference type="SAM" id="Coils"/>
    </source>
</evidence>
<accession>A0A8S5RKI8</accession>
<keyword evidence="1" id="KW-0175">Coiled coil</keyword>